<reference evidence="3 4" key="3">
    <citation type="journal article" date="2017" name="G3 (Bethesda)">
        <title>Comparative analysis highlights variable genome content of wheat rusts and divergence of the mating loci.</title>
        <authorList>
            <person name="Cuomo C.A."/>
            <person name="Bakkeren G."/>
            <person name="Khalil H.B."/>
            <person name="Panwar V."/>
            <person name="Joly D."/>
            <person name="Linning R."/>
            <person name="Sakthikumar S."/>
            <person name="Song X."/>
            <person name="Adiconis X."/>
            <person name="Fan L."/>
            <person name="Goldberg J.M."/>
            <person name="Levin J.Z."/>
            <person name="Young S."/>
            <person name="Zeng Q."/>
            <person name="Anikster Y."/>
            <person name="Bruce M."/>
            <person name="Wang M."/>
            <person name="Yin C."/>
            <person name="McCallum B."/>
            <person name="Szabo L.J."/>
            <person name="Hulbert S."/>
            <person name="Chen X."/>
            <person name="Fellers J.P."/>
        </authorList>
    </citation>
    <scope>NUCLEOTIDE SEQUENCE</scope>
    <source>
        <strain evidence="4">Isolate 1-1 / race 1 (BBBD)</strain>
        <strain evidence="3">isolate 1-1 / race 1 (BBBD)</strain>
    </source>
</reference>
<accession>A0A180GTZ1</accession>
<dbReference type="AlphaFoldDB" id="A0A180GTZ1"/>
<feature type="compositionally biased region" description="Basic residues" evidence="1">
    <location>
        <begin position="1"/>
        <end position="10"/>
    </location>
</feature>
<evidence type="ECO:0000313" key="2">
    <source>
        <dbReference type="EMBL" id="OAV95849.1"/>
    </source>
</evidence>
<keyword evidence="4" id="KW-1185">Reference proteome</keyword>
<evidence type="ECO:0000313" key="4">
    <source>
        <dbReference type="Proteomes" id="UP000005240"/>
    </source>
</evidence>
<reference evidence="3" key="4">
    <citation type="submission" date="2025-05" db="UniProtKB">
        <authorList>
            <consortium name="EnsemblFungi"/>
        </authorList>
    </citation>
    <scope>IDENTIFICATION</scope>
    <source>
        <strain evidence="3">isolate 1-1 / race 1 (BBBD)</strain>
    </source>
</reference>
<reference evidence="2" key="2">
    <citation type="submission" date="2016-05" db="EMBL/GenBank/DDBJ databases">
        <title>Comparative analysis highlights variable genome content of wheat rusts and divergence of the mating loci.</title>
        <authorList>
            <person name="Cuomo C.A."/>
            <person name="Bakkeren G."/>
            <person name="Szabo L."/>
            <person name="Khalil H."/>
            <person name="Joly D."/>
            <person name="Goldberg J."/>
            <person name="Young S."/>
            <person name="Zeng Q."/>
            <person name="Fellers J."/>
        </authorList>
    </citation>
    <scope>NUCLEOTIDE SEQUENCE [LARGE SCALE GENOMIC DNA]</scope>
    <source>
        <strain evidence="2">1-1 BBBD Race 1</strain>
    </source>
</reference>
<feature type="region of interest" description="Disordered" evidence="1">
    <location>
        <begin position="1"/>
        <end position="44"/>
    </location>
</feature>
<dbReference type="EMBL" id="ADAS02000025">
    <property type="protein sequence ID" value="OAV95849.1"/>
    <property type="molecule type" value="Genomic_DNA"/>
</dbReference>
<evidence type="ECO:0000313" key="3">
    <source>
        <dbReference type="EnsemblFungi" id="PTTG_04907-t43_1-p1"/>
    </source>
</evidence>
<reference evidence="2" key="1">
    <citation type="submission" date="2009-11" db="EMBL/GenBank/DDBJ databases">
        <authorList>
            <consortium name="The Broad Institute Genome Sequencing Platform"/>
            <person name="Ward D."/>
            <person name="Feldgarden M."/>
            <person name="Earl A."/>
            <person name="Young S.K."/>
            <person name="Zeng Q."/>
            <person name="Koehrsen M."/>
            <person name="Alvarado L."/>
            <person name="Berlin A."/>
            <person name="Bochicchio J."/>
            <person name="Borenstein D."/>
            <person name="Chapman S.B."/>
            <person name="Chen Z."/>
            <person name="Engels R."/>
            <person name="Freedman E."/>
            <person name="Gellesch M."/>
            <person name="Goldberg J."/>
            <person name="Griggs A."/>
            <person name="Gujja S."/>
            <person name="Heilman E."/>
            <person name="Heiman D."/>
            <person name="Hepburn T."/>
            <person name="Howarth C."/>
            <person name="Jen D."/>
            <person name="Larson L."/>
            <person name="Lewis B."/>
            <person name="Mehta T."/>
            <person name="Park D."/>
            <person name="Pearson M."/>
            <person name="Roberts A."/>
            <person name="Saif S."/>
            <person name="Shea T."/>
            <person name="Shenoy N."/>
            <person name="Sisk P."/>
            <person name="Stolte C."/>
            <person name="Sykes S."/>
            <person name="Thomson T."/>
            <person name="Walk T."/>
            <person name="White J."/>
            <person name="Yandava C."/>
            <person name="Izard J."/>
            <person name="Baranova O.V."/>
            <person name="Blanton J.M."/>
            <person name="Tanner A.C."/>
            <person name="Dewhirst F.E."/>
            <person name="Haas B."/>
            <person name="Nusbaum C."/>
            <person name="Birren B."/>
        </authorList>
    </citation>
    <scope>NUCLEOTIDE SEQUENCE [LARGE SCALE GENOMIC DNA]</scope>
    <source>
        <strain evidence="2">1-1 BBBD Race 1</strain>
    </source>
</reference>
<evidence type="ECO:0000256" key="1">
    <source>
        <dbReference type="SAM" id="MobiDB-lite"/>
    </source>
</evidence>
<feature type="compositionally biased region" description="Pro residues" evidence="1">
    <location>
        <begin position="17"/>
        <end position="32"/>
    </location>
</feature>
<gene>
    <name evidence="2" type="ORF">PTTG_04907</name>
</gene>
<dbReference type="EnsemblFungi" id="PTTG_04907-t43_1">
    <property type="protein sequence ID" value="PTTG_04907-t43_1-p1"/>
    <property type="gene ID" value="PTTG_04907"/>
</dbReference>
<protein>
    <submittedName>
        <fullName evidence="2 3">Uncharacterized protein</fullName>
    </submittedName>
</protein>
<name>A0A180GTZ1_PUCT1</name>
<proteinExistence type="predicted"/>
<sequence>MPPRSPHSHPPHALTPHPAPLLVPNSKPPQPALPTASRTRPDVSPCFSFSVSSSCNRTRKSHLRHQQPASASPATLRCLDQQNEYISGQTDLCADLQQSEEYFFFMSHIFYASLMYPQLQ</sequence>
<dbReference type="Proteomes" id="UP000005240">
    <property type="component" value="Unassembled WGS sequence"/>
</dbReference>
<organism evidence="2">
    <name type="scientific">Puccinia triticina (isolate 1-1 / race 1 (BBBD))</name>
    <name type="common">Brown leaf rust fungus</name>
    <dbReference type="NCBI Taxonomy" id="630390"/>
    <lineage>
        <taxon>Eukaryota</taxon>
        <taxon>Fungi</taxon>
        <taxon>Dikarya</taxon>
        <taxon>Basidiomycota</taxon>
        <taxon>Pucciniomycotina</taxon>
        <taxon>Pucciniomycetes</taxon>
        <taxon>Pucciniales</taxon>
        <taxon>Pucciniaceae</taxon>
        <taxon>Puccinia</taxon>
    </lineage>
</organism>
<dbReference type="VEuPathDB" id="FungiDB:PTTG_04907"/>